<protein>
    <submittedName>
        <fullName evidence="2">13560_t:CDS:1</fullName>
    </submittedName>
</protein>
<dbReference type="AlphaFoldDB" id="A0A9N9G7C1"/>
<dbReference type="EMBL" id="CAJVPZ010007413">
    <property type="protein sequence ID" value="CAG8586002.1"/>
    <property type="molecule type" value="Genomic_DNA"/>
</dbReference>
<feature type="region of interest" description="Disordered" evidence="1">
    <location>
        <begin position="1"/>
        <end position="20"/>
    </location>
</feature>
<name>A0A9N9G7C1_9GLOM</name>
<evidence type="ECO:0000256" key="1">
    <source>
        <dbReference type="SAM" id="MobiDB-lite"/>
    </source>
</evidence>
<keyword evidence="3" id="KW-1185">Reference proteome</keyword>
<feature type="compositionally biased region" description="Basic and acidic residues" evidence="1">
    <location>
        <begin position="1"/>
        <end position="10"/>
    </location>
</feature>
<gene>
    <name evidence="2" type="ORF">RFULGI_LOCUS6044</name>
</gene>
<evidence type="ECO:0000313" key="3">
    <source>
        <dbReference type="Proteomes" id="UP000789396"/>
    </source>
</evidence>
<comment type="caution">
    <text evidence="2">The sequence shown here is derived from an EMBL/GenBank/DDBJ whole genome shotgun (WGS) entry which is preliminary data.</text>
</comment>
<dbReference type="OrthoDB" id="2225686at2759"/>
<proteinExistence type="predicted"/>
<dbReference type="Proteomes" id="UP000789396">
    <property type="component" value="Unassembled WGS sequence"/>
</dbReference>
<organism evidence="2 3">
    <name type="scientific">Racocetra fulgida</name>
    <dbReference type="NCBI Taxonomy" id="60492"/>
    <lineage>
        <taxon>Eukaryota</taxon>
        <taxon>Fungi</taxon>
        <taxon>Fungi incertae sedis</taxon>
        <taxon>Mucoromycota</taxon>
        <taxon>Glomeromycotina</taxon>
        <taxon>Glomeromycetes</taxon>
        <taxon>Diversisporales</taxon>
        <taxon>Gigasporaceae</taxon>
        <taxon>Racocetra</taxon>
    </lineage>
</organism>
<feature type="non-terminal residue" evidence="2">
    <location>
        <position position="145"/>
    </location>
</feature>
<sequence length="145" mass="16363">SNKEATESKARKPVGRAKQPDATITEVNQLSWGLSKGHGEAKVQEEANNLYLLCTDLMRIAVFNKDAIDYYNMNCVLGFQVVGQHITFYLTTLLYDALYVMVEVGHIDIPRSLEQVSGSLVMGRWIRWSWVVLRTGRVGPGYRPT</sequence>
<reference evidence="2" key="1">
    <citation type="submission" date="2021-06" db="EMBL/GenBank/DDBJ databases">
        <authorList>
            <person name="Kallberg Y."/>
            <person name="Tangrot J."/>
            <person name="Rosling A."/>
        </authorList>
    </citation>
    <scope>NUCLEOTIDE SEQUENCE</scope>
    <source>
        <strain evidence="2">IN212</strain>
    </source>
</reference>
<evidence type="ECO:0000313" key="2">
    <source>
        <dbReference type="EMBL" id="CAG8586002.1"/>
    </source>
</evidence>
<accession>A0A9N9G7C1</accession>